<gene>
    <name evidence="7" type="ORF">GCM10010967_47960</name>
</gene>
<evidence type="ECO:0000256" key="2">
    <source>
        <dbReference type="ARBA" id="ARBA00022452"/>
    </source>
</evidence>
<evidence type="ECO:0000256" key="1">
    <source>
        <dbReference type="ARBA" id="ARBA00004442"/>
    </source>
</evidence>
<feature type="chain" id="PRO_5046377097" evidence="6">
    <location>
        <begin position="28"/>
        <end position="476"/>
    </location>
</feature>
<accession>A0ABQ2IEZ9</accession>
<evidence type="ECO:0000256" key="5">
    <source>
        <dbReference type="ARBA" id="ARBA00023237"/>
    </source>
</evidence>
<evidence type="ECO:0000256" key="3">
    <source>
        <dbReference type="ARBA" id="ARBA00022692"/>
    </source>
</evidence>
<keyword evidence="4" id="KW-0472">Membrane</keyword>
<feature type="signal peptide" evidence="6">
    <location>
        <begin position="1"/>
        <end position="27"/>
    </location>
</feature>
<dbReference type="SUPFAM" id="SSF56954">
    <property type="entry name" value="Outer membrane efflux proteins (OEP)"/>
    <property type="match status" value="1"/>
</dbReference>
<comment type="caution">
    <text evidence="7">The sequence shown here is derived from an EMBL/GenBank/DDBJ whole genome shotgun (WGS) entry which is preliminary data.</text>
</comment>
<dbReference type="InterPro" id="IPR051906">
    <property type="entry name" value="TolC-like"/>
</dbReference>
<proteinExistence type="predicted"/>
<organism evidence="7 8">
    <name type="scientific">Dyadobacter beijingensis</name>
    <dbReference type="NCBI Taxonomy" id="365489"/>
    <lineage>
        <taxon>Bacteria</taxon>
        <taxon>Pseudomonadati</taxon>
        <taxon>Bacteroidota</taxon>
        <taxon>Cytophagia</taxon>
        <taxon>Cytophagales</taxon>
        <taxon>Spirosomataceae</taxon>
        <taxon>Dyadobacter</taxon>
    </lineage>
</organism>
<name>A0ABQ2IEZ9_9BACT</name>
<keyword evidence="2" id="KW-1134">Transmembrane beta strand</keyword>
<keyword evidence="3" id="KW-0812">Transmembrane</keyword>
<dbReference type="Gene3D" id="1.20.1600.10">
    <property type="entry name" value="Outer membrane efflux proteins (OEP)"/>
    <property type="match status" value="1"/>
</dbReference>
<keyword evidence="6" id="KW-0732">Signal</keyword>
<keyword evidence="5" id="KW-0998">Cell outer membrane</keyword>
<keyword evidence="8" id="KW-1185">Reference proteome</keyword>
<comment type="subcellular location">
    <subcellularLocation>
        <location evidence="1">Cell outer membrane</location>
    </subcellularLocation>
</comment>
<dbReference type="PANTHER" id="PTHR30026:SF20">
    <property type="entry name" value="OUTER MEMBRANE PROTEIN TOLC"/>
    <property type="match status" value="1"/>
</dbReference>
<dbReference type="PANTHER" id="PTHR30026">
    <property type="entry name" value="OUTER MEMBRANE PROTEIN TOLC"/>
    <property type="match status" value="1"/>
</dbReference>
<evidence type="ECO:0000256" key="6">
    <source>
        <dbReference type="SAM" id="SignalP"/>
    </source>
</evidence>
<protein>
    <submittedName>
        <fullName evidence="7">Transporter</fullName>
    </submittedName>
</protein>
<reference evidence="8" key="1">
    <citation type="journal article" date="2019" name="Int. J. Syst. Evol. Microbiol.">
        <title>The Global Catalogue of Microorganisms (GCM) 10K type strain sequencing project: providing services to taxonomists for standard genome sequencing and annotation.</title>
        <authorList>
            <consortium name="The Broad Institute Genomics Platform"/>
            <consortium name="The Broad Institute Genome Sequencing Center for Infectious Disease"/>
            <person name="Wu L."/>
            <person name="Ma J."/>
        </authorList>
    </citation>
    <scope>NUCLEOTIDE SEQUENCE [LARGE SCALE GENOMIC DNA]</scope>
    <source>
        <strain evidence="8">CGMCC 1.6375</strain>
    </source>
</reference>
<evidence type="ECO:0000313" key="8">
    <source>
        <dbReference type="Proteomes" id="UP000632339"/>
    </source>
</evidence>
<dbReference type="EMBL" id="BMLI01000002">
    <property type="protein sequence ID" value="GGN06973.1"/>
    <property type="molecule type" value="Genomic_DNA"/>
</dbReference>
<evidence type="ECO:0000313" key="7">
    <source>
        <dbReference type="EMBL" id="GGN06973.1"/>
    </source>
</evidence>
<evidence type="ECO:0000256" key="4">
    <source>
        <dbReference type="ARBA" id="ARBA00023136"/>
    </source>
</evidence>
<dbReference type="Proteomes" id="UP000632339">
    <property type="component" value="Unassembled WGS sequence"/>
</dbReference>
<sequence>MKRQPMRKTAIQLALVVVTALFGPAFAQDSTRTLSGVQVLELVRKYHPVARQARIHVDKAQADLLVARGGFDPVLGAYVARKRFGGVEYYNRTSPEIVIPTWYGIEVYSGIDNYTGERLDPTMSKGQSSFIGASIPLAKDLLMDKRRAYLKQARIFTSMAETEQRLFINDLLMDAMEAYWGWVSSYNVYQVMRTAVAINAERLGLVRKAFENGERAAIDTVEALAQLQSFQYQETQYRMQFRNAGLALSSFLWTDSGAPYNLPETISPPATWDDQQALKDMELDLNALLTIAENSHPALRVYDYKLRALDVEKKLKFQELLPKADFRYNHLSKGYNAFSSISESSFLGNNYQYGFKLEIPLRLSAGRGEYRKAGLKIMETRLEQAQKQLDLQLKIRQYHNEYSVLKEQIGLQLLNYANYRKLFEAEQTRLGNGESSLFLVNNRESKVLEAQQKLIELKAKFFKTAYAVQWTAGLLN</sequence>